<evidence type="ECO:0008006" key="4">
    <source>
        <dbReference type="Google" id="ProtNLM"/>
    </source>
</evidence>
<evidence type="ECO:0000313" key="3">
    <source>
        <dbReference type="Proteomes" id="UP000236742"/>
    </source>
</evidence>
<gene>
    <name evidence="2" type="ORF">SAMN05421751_10125</name>
</gene>
<feature type="chain" id="PRO_5009283185" description="26 kDa periplasmic immunogenic protein" evidence="1">
    <location>
        <begin position="21"/>
        <end position="229"/>
    </location>
</feature>
<proteinExistence type="predicted"/>
<dbReference type="Pfam" id="PF04402">
    <property type="entry name" value="SIMPL"/>
    <property type="match status" value="1"/>
</dbReference>
<reference evidence="3" key="1">
    <citation type="submission" date="2016-10" db="EMBL/GenBank/DDBJ databases">
        <authorList>
            <person name="Varghese N."/>
            <person name="Submissions S."/>
        </authorList>
    </citation>
    <scope>NUCLEOTIDE SEQUENCE [LARGE SCALE GENOMIC DNA]</scope>
    <source>
        <strain evidence="3">DSM 23413</strain>
    </source>
</reference>
<dbReference type="AlphaFoldDB" id="A0A1H5RMP9"/>
<name>A0A1H5RMP9_9RHOB</name>
<organism evidence="2 3">
    <name type="scientific">Jhaorihella thermophila</name>
    <dbReference type="NCBI Taxonomy" id="488547"/>
    <lineage>
        <taxon>Bacteria</taxon>
        <taxon>Pseudomonadati</taxon>
        <taxon>Pseudomonadota</taxon>
        <taxon>Alphaproteobacteria</taxon>
        <taxon>Rhodobacterales</taxon>
        <taxon>Paracoccaceae</taxon>
        <taxon>Jhaorihella</taxon>
    </lineage>
</organism>
<keyword evidence="3" id="KW-1185">Reference proteome</keyword>
<protein>
    <recommendedName>
        <fullName evidence="4">26 kDa periplasmic immunogenic protein</fullName>
    </recommendedName>
</protein>
<dbReference type="RefSeq" id="WP_235003630.1">
    <property type="nucleotide sequence ID" value="NZ_FNVD01000001.1"/>
</dbReference>
<dbReference type="EMBL" id="FNVD01000001">
    <property type="protein sequence ID" value="SEF39374.1"/>
    <property type="molecule type" value="Genomic_DNA"/>
</dbReference>
<dbReference type="Gene3D" id="3.30.70.2970">
    <property type="entry name" value="Protein of unknown function (DUF541), domain 2"/>
    <property type="match status" value="1"/>
</dbReference>
<evidence type="ECO:0000313" key="2">
    <source>
        <dbReference type="EMBL" id="SEF39374.1"/>
    </source>
</evidence>
<dbReference type="PANTHER" id="PTHR34387">
    <property type="entry name" value="SLR1258 PROTEIN"/>
    <property type="match status" value="1"/>
</dbReference>
<dbReference type="PANTHER" id="PTHR34387:SF1">
    <property type="entry name" value="PERIPLASMIC IMMUNOGENIC PROTEIN"/>
    <property type="match status" value="1"/>
</dbReference>
<dbReference type="GO" id="GO:0006974">
    <property type="term" value="P:DNA damage response"/>
    <property type="evidence" value="ECO:0007669"/>
    <property type="project" value="TreeGrafter"/>
</dbReference>
<dbReference type="InterPro" id="IPR052022">
    <property type="entry name" value="26kDa_periplasmic_antigen"/>
</dbReference>
<accession>A0A1H5RMP9</accession>
<dbReference type="Proteomes" id="UP000236742">
    <property type="component" value="Unassembled WGS sequence"/>
</dbReference>
<evidence type="ECO:0000256" key="1">
    <source>
        <dbReference type="SAM" id="SignalP"/>
    </source>
</evidence>
<sequence>MKRWIAACMAVVVLAVPAAAEETPRHISVTGEGRVEAVPDMATLSLGVSKAAPEAGPAMAAAAKAANAIMDRLAAMDIPARDIRTSRVALSPVWSDRDDGRPRRITGYRADYGVTVRIRDLDKVGPVIDATVQAGGNDFGGLSFSVQDDGPLRDAARQQAVRDATARAELLAQAAGVTLGPVVTISEGGGATPRPYEMRAAAAMADTIPVAPGEISVTARVDMVFEITD</sequence>
<feature type="signal peptide" evidence="1">
    <location>
        <begin position="1"/>
        <end position="20"/>
    </location>
</feature>
<dbReference type="Gene3D" id="3.30.110.170">
    <property type="entry name" value="Protein of unknown function (DUF541), domain 1"/>
    <property type="match status" value="1"/>
</dbReference>
<dbReference type="InterPro" id="IPR007497">
    <property type="entry name" value="SIMPL/DUF541"/>
</dbReference>
<keyword evidence="1" id="KW-0732">Signal</keyword>